<dbReference type="Proteomes" id="UP001152622">
    <property type="component" value="Chromosome 5"/>
</dbReference>
<dbReference type="PANTHER" id="PTHR19372:SF7">
    <property type="entry name" value="SULFITE OXIDASE, MITOCHONDRIAL"/>
    <property type="match status" value="1"/>
</dbReference>
<keyword evidence="8" id="KW-0349">Heme</keyword>
<dbReference type="GO" id="GO:0006790">
    <property type="term" value="P:sulfur compound metabolic process"/>
    <property type="evidence" value="ECO:0007669"/>
    <property type="project" value="TreeGrafter"/>
</dbReference>
<sequence>MLLFRHCPEFTSRIGLLKTQRFQPRPGAASALAVCARWGSSSGSDGGGGRDSGQYLRGRTPSWSHLFAGLLAGTGAVLAYSLHQNKAERAATTVQPVCDAHKFPIYSQEEVKKHRGLAEGVWVTYKGGVYDITDFVAVHPGGSKILLAAGGALEPFWAMYAVHNQEHVLEILAEYKVGELSPEDQRQEATTCSDPYSNDPPRHPALRVNSQKPFNGEPPSEILSENYITPTAFFFKRNHLPVPKVDPGTYRLQIEGLPNGPVSLSLEELKSRFPKHKVTATLQCAGNRRSDMNQVKQVKGLNWGIAAISNATWTGARLRDVLLEGGYAPGGTTHHVQFEGLDKDVTGTTYGASIPVGKALSEEGDVLLAYEMNGEALPADHGFPVRVVVPGTVGARNVKWLGKIVLSEDESTSHWQQNDYKGFSPATDWDTVDFKSAPAIQELPVQSAITQPAEGAVVDRSMEEVTVKGYAWSGGGREVVRVDVSLDGGRTWQVAQLRGGEEEEEEEGEERQVNVVSPPPGRAWAWKLWELTAPLPEDARELEIVCKAVDSSYNMQPDTVAPIWNLRGVLSNAWHRVRVTVSED</sequence>
<dbReference type="GO" id="GO:0007399">
    <property type="term" value="P:nervous system development"/>
    <property type="evidence" value="ECO:0007669"/>
    <property type="project" value="UniProtKB-ARBA"/>
</dbReference>
<dbReference type="PRINTS" id="PR00363">
    <property type="entry name" value="CYTOCHROMEB5"/>
</dbReference>
<dbReference type="EMBL" id="JAINUF010000005">
    <property type="protein sequence ID" value="KAJ8358568.1"/>
    <property type="molecule type" value="Genomic_DNA"/>
</dbReference>
<dbReference type="SUPFAM" id="SSF81296">
    <property type="entry name" value="E set domains"/>
    <property type="match status" value="1"/>
</dbReference>
<dbReference type="FunFam" id="3.90.420.10:FF:000002">
    <property type="entry name" value="sulfite oxidase, mitochondrial"/>
    <property type="match status" value="1"/>
</dbReference>
<dbReference type="GO" id="GO:0005758">
    <property type="term" value="C:mitochondrial intermembrane space"/>
    <property type="evidence" value="ECO:0007669"/>
    <property type="project" value="UniProtKB-SubCell"/>
</dbReference>
<evidence type="ECO:0000256" key="7">
    <source>
        <dbReference type="ARBA" id="ARBA00022505"/>
    </source>
</evidence>
<dbReference type="InterPro" id="IPR018506">
    <property type="entry name" value="Cyt_B5_heme-BS"/>
</dbReference>
<keyword evidence="9" id="KW-0479">Metal-binding</keyword>
<evidence type="ECO:0000313" key="18">
    <source>
        <dbReference type="EMBL" id="KAJ8358568.1"/>
    </source>
</evidence>
<dbReference type="CDD" id="cd02111">
    <property type="entry name" value="eukary_SO_Moco"/>
    <property type="match status" value="1"/>
</dbReference>
<dbReference type="InterPro" id="IPR036374">
    <property type="entry name" value="OxRdtase_Mopterin-bd_sf"/>
</dbReference>
<evidence type="ECO:0000256" key="6">
    <source>
        <dbReference type="ARBA" id="ARBA00012505"/>
    </source>
</evidence>
<comment type="caution">
    <text evidence="18">The sequence shown here is derived from an EMBL/GenBank/DDBJ whole genome shotgun (WGS) entry which is preliminary data.</text>
</comment>
<dbReference type="GO" id="GO:0008482">
    <property type="term" value="F:sulfite oxidase activity"/>
    <property type="evidence" value="ECO:0007669"/>
    <property type="project" value="UniProtKB-EC"/>
</dbReference>
<dbReference type="Pfam" id="PF00174">
    <property type="entry name" value="Oxidored_molyb"/>
    <property type="match status" value="1"/>
</dbReference>
<feature type="domain" description="Cytochrome b5 heme-binding" evidence="17">
    <location>
        <begin position="103"/>
        <end position="181"/>
    </location>
</feature>
<dbReference type="Pfam" id="PF00173">
    <property type="entry name" value="Cyt-b5"/>
    <property type="match status" value="1"/>
</dbReference>
<dbReference type="PANTHER" id="PTHR19372">
    <property type="entry name" value="SULFITE REDUCTASE"/>
    <property type="match status" value="1"/>
</dbReference>
<evidence type="ECO:0000256" key="3">
    <source>
        <dbReference type="ARBA" id="ARBA00004569"/>
    </source>
</evidence>
<dbReference type="PROSITE" id="PS00191">
    <property type="entry name" value="CYTOCHROME_B5_1"/>
    <property type="match status" value="1"/>
</dbReference>
<dbReference type="SUPFAM" id="SSF56524">
    <property type="entry name" value="Oxidoreductase molybdopterin-binding domain"/>
    <property type="match status" value="1"/>
</dbReference>
<accession>A0A9Q1FGK8</accession>
<dbReference type="Gene3D" id="3.10.120.10">
    <property type="entry name" value="Cytochrome b5-like heme/steroid binding domain"/>
    <property type="match status" value="1"/>
</dbReference>
<evidence type="ECO:0000256" key="10">
    <source>
        <dbReference type="ARBA" id="ARBA00023002"/>
    </source>
</evidence>
<dbReference type="GO" id="GO:0030151">
    <property type="term" value="F:molybdenum ion binding"/>
    <property type="evidence" value="ECO:0007669"/>
    <property type="project" value="InterPro"/>
</dbReference>
<dbReference type="SMART" id="SM01117">
    <property type="entry name" value="Cyt-b5"/>
    <property type="match status" value="1"/>
</dbReference>
<evidence type="ECO:0000259" key="17">
    <source>
        <dbReference type="PROSITE" id="PS50255"/>
    </source>
</evidence>
<comment type="function">
    <text evidence="13">Catalyzes the oxidation of sulfite to sulfate, the terminal reaction in the oxidative degradation of sulfur-containing amino acids.</text>
</comment>
<dbReference type="Gene3D" id="3.90.420.10">
    <property type="entry name" value="Oxidoreductase, molybdopterin-binding domain"/>
    <property type="match status" value="1"/>
</dbReference>
<evidence type="ECO:0000256" key="12">
    <source>
        <dbReference type="ARBA" id="ARBA00023128"/>
    </source>
</evidence>
<dbReference type="InterPro" id="IPR001199">
    <property type="entry name" value="Cyt_B5-like_heme/steroid-bd"/>
</dbReference>
<evidence type="ECO:0000256" key="15">
    <source>
        <dbReference type="ARBA" id="ARBA00070338"/>
    </source>
</evidence>
<feature type="region of interest" description="Disordered" evidence="16">
    <location>
        <begin position="182"/>
        <end position="221"/>
    </location>
</feature>
<gene>
    <name evidence="18" type="ORF">SKAU_G00150930</name>
</gene>
<evidence type="ECO:0000256" key="4">
    <source>
        <dbReference type="ARBA" id="ARBA00004678"/>
    </source>
</evidence>
<evidence type="ECO:0000256" key="14">
    <source>
        <dbReference type="ARBA" id="ARBA00049078"/>
    </source>
</evidence>
<keyword evidence="12" id="KW-0496">Mitochondrion</keyword>
<name>A0A9Q1FGK8_SYNKA</name>
<dbReference type="FunFam" id="3.10.120.10:FF:000007">
    <property type="entry name" value="Sulfite oxidase, mitochondrial"/>
    <property type="match status" value="1"/>
</dbReference>
<dbReference type="InterPro" id="IPR036400">
    <property type="entry name" value="Cyt_B5-like_heme/steroid_sf"/>
</dbReference>
<comment type="cofactor">
    <cofactor evidence="2">
        <name>heme b</name>
        <dbReference type="ChEBI" id="CHEBI:60344"/>
    </cofactor>
</comment>
<evidence type="ECO:0000313" key="19">
    <source>
        <dbReference type="Proteomes" id="UP001152622"/>
    </source>
</evidence>
<evidence type="ECO:0000256" key="16">
    <source>
        <dbReference type="SAM" id="MobiDB-lite"/>
    </source>
</evidence>
<comment type="pathway">
    <text evidence="4">Sulfur metabolism.</text>
</comment>
<dbReference type="GO" id="GO:0043546">
    <property type="term" value="F:molybdopterin cofactor binding"/>
    <property type="evidence" value="ECO:0007669"/>
    <property type="project" value="TreeGrafter"/>
</dbReference>
<evidence type="ECO:0000256" key="5">
    <source>
        <dbReference type="ARBA" id="ARBA00004971"/>
    </source>
</evidence>
<dbReference type="InterPro" id="IPR014756">
    <property type="entry name" value="Ig_E-set"/>
</dbReference>
<dbReference type="OrthoDB" id="10051395at2759"/>
<dbReference type="GO" id="GO:0020037">
    <property type="term" value="F:heme binding"/>
    <property type="evidence" value="ECO:0007669"/>
    <property type="project" value="InterPro"/>
</dbReference>
<evidence type="ECO:0000256" key="1">
    <source>
        <dbReference type="ARBA" id="ARBA00001924"/>
    </source>
</evidence>
<dbReference type="Pfam" id="PF03404">
    <property type="entry name" value="Mo-co_dimer"/>
    <property type="match status" value="1"/>
</dbReference>
<reference evidence="18" key="1">
    <citation type="journal article" date="2023" name="Science">
        <title>Genome structures resolve the early diversification of teleost fishes.</title>
        <authorList>
            <person name="Parey E."/>
            <person name="Louis A."/>
            <person name="Montfort J."/>
            <person name="Bouchez O."/>
            <person name="Roques C."/>
            <person name="Iampietro C."/>
            <person name="Lluch J."/>
            <person name="Castinel A."/>
            <person name="Donnadieu C."/>
            <person name="Desvignes T."/>
            <person name="Floi Bucao C."/>
            <person name="Jouanno E."/>
            <person name="Wen M."/>
            <person name="Mejri S."/>
            <person name="Dirks R."/>
            <person name="Jansen H."/>
            <person name="Henkel C."/>
            <person name="Chen W.J."/>
            <person name="Zahm M."/>
            <person name="Cabau C."/>
            <person name="Klopp C."/>
            <person name="Thompson A.W."/>
            <person name="Robinson-Rechavi M."/>
            <person name="Braasch I."/>
            <person name="Lecointre G."/>
            <person name="Bobe J."/>
            <person name="Postlethwait J.H."/>
            <person name="Berthelot C."/>
            <person name="Roest Crollius H."/>
            <person name="Guiguen Y."/>
        </authorList>
    </citation>
    <scope>NUCLEOTIDE SEQUENCE</scope>
    <source>
        <strain evidence="18">WJC10195</strain>
    </source>
</reference>
<dbReference type="SUPFAM" id="SSF55856">
    <property type="entry name" value="Cytochrome b5-like heme/steroid binding domain"/>
    <property type="match status" value="1"/>
</dbReference>
<dbReference type="InterPro" id="IPR005066">
    <property type="entry name" value="MoCF_OxRdtse_dimer"/>
</dbReference>
<keyword evidence="7" id="KW-0500">Molybdenum</keyword>
<evidence type="ECO:0000256" key="11">
    <source>
        <dbReference type="ARBA" id="ARBA00023004"/>
    </source>
</evidence>
<evidence type="ECO:0000256" key="8">
    <source>
        <dbReference type="ARBA" id="ARBA00022617"/>
    </source>
</evidence>
<dbReference type="InterPro" id="IPR000572">
    <property type="entry name" value="OxRdtase_Mopterin-bd_dom"/>
</dbReference>
<protein>
    <recommendedName>
        <fullName evidence="15">Sulfite oxidase</fullName>
        <ecNumber evidence="6">1.8.3.1</ecNumber>
    </recommendedName>
</protein>
<keyword evidence="10" id="KW-0560">Oxidoreductase</keyword>
<keyword evidence="11" id="KW-0408">Iron</keyword>
<evidence type="ECO:0000256" key="2">
    <source>
        <dbReference type="ARBA" id="ARBA00001970"/>
    </source>
</evidence>
<comment type="pathway">
    <text evidence="5">Energy metabolism; sulfur metabolism.</text>
</comment>
<comment type="cofactor">
    <cofactor evidence="1">
        <name>Mo-molybdopterin</name>
        <dbReference type="ChEBI" id="CHEBI:71302"/>
    </cofactor>
</comment>
<comment type="subcellular location">
    <subcellularLocation>
        <location evidence="3">Mitochondrion intermembrane space</location>
    </subcellularLocation>
</comment>
<organism evidence="18 19">
    <name type="scientific">Synaphobranchus kaupii</name>
    <name type="common">Kaup's arrowtooth eel</name>
    <dbReference type="NCBI Taxonomy" id="118154"/>
    <lineage>
        <taxon>Eukaryota</taxon>
        <taxon>Metazoa</taxon>
        <taxon>Chordata</taxon>
        <taxon>Craniata</taxon>
        <taxon>Vertebrata</taxon>
        <taxon>Euteleostomi</taxon>
        <taxon>Actinopterygii</taxon>
        <taxon>Neopterygii</taxon>
        <taxon>Teleostei</taxon>
        <taxon>Anguilliformes</taxon>
        <taxon>Synaphobranchidae</taxon>
        <taxon>Synaphobranchus</taxon>
    </lineage>
</organism>
<comment type="catalytic activity">
    <reaction evidence="14">
        <text>sulfite + O2 + H2O = sulfate + H2O2</text>
        <dbReference type="Rhea" id="RHEA:24600"/>
        <dbReference type="ChEBI" id="CHEBI:15377"/>
        <dbReference type="ChEBI" id="CHEBI:15379"/>
        <dbReference type="ChEBI" id="CHEBI:16189"/>
        <dbReference type="ChEBI" id="CHEBI:16240"/>
        <dbReference type="ChEBI" id="CHEBI:17359"/>
        <dbReference type="EC" id="1.8.3.1"/>
    </reaction>
    <physiologicalReaction direction="left-to-right" evidence="14">
        <dbReference type="Rhea" id="RHEA:24601"/>
    </physiologicalReaction>
</comment>
<dbReference type="InterPro" id="IPR008335">
    <property type="entry name" value="Mopterin_OxRdtase_euk"/>
</dbReference>
<dbReference type="AlphaFoldDB" id="A0A9Q1FGK8"/>
<keyword evidence="19" id="KW-1185">Reference proteome</keyword>
<dbReference type="EC" id="1.8.3.1" evidence="6"/>
<proteinExistence type="predicted"/>
<dbReference type="PROSITE" id="PS50255">
    <property type="entry name" value="CYTOCHROME_B5_2"/>
    <property type="match status" value="1"/>
</dbReference>
<evidence type="ECO:0000256" key="13">
    <source>
        <dbReference type="ARBA" id="ARBA00033734"/>
    </source>
</evidence>
<dbReference type="PRINTS" id="PR00407">
    <property type="entry name" value="EUMOPTERIN"/>
</dbReference>
<dbReference type="FunFam" id="2.60.40.650:FF:000002">
    <property type="entry name" value="sulfite oxidase"/>
    <property type="match status" value="1"/>
</dbReference>
<dbReference type="Gene3D" id="2.60.40.650">
    <property type="match status" value="1"/>
</dbReference>
<evidence type="ECO:0000256" key="9">
    <source>
        <dbReference type="ARBA" id="ARBA00022723"/>
    </source>
</evidence>